<keyword evidence="1" id="KW-0472">Membrane</keyword>
<sequence length="135" mass="16531">MVHGEEDIYINNMYIIYIVFLHLFSFQTPIISLDYNNKFIMYYHKMGIYDNGSMFGIRIYNFNDDDFANILFEEKYHEIMTHQQMREAYLFYTELNNKDEIHFQYYTECSSTYGEGIYLHWHPMTLNLFLEKICV</sequence>
<reference evidence="2" key="1">
    <citation type="journal article" date="2020" name="Nature">
        <title>Giant virus diversity and host interactions through global metagenomics.</title>
        <authorList>
            <person name="Schulz F."/>
            <person name="Roux S."/>
            <person name="Paez-Espino D."/>
            <person name="Jungbluth S."/>
            <person name="Walsh D.A."/>
            <person name="Denef V.J."/>
            <person name="McMahon K.D."/>
            <person name="Konstantinidis K.T."/>
            <person name="Eloe-Fadrosh E.A."/>
            <person name="Kyrpides N.C."/>
            <person name="Woyke T."/>
        </authorList>
    </citation>
    <scope>NUCLEOTIDE SEQUENCE</scope>
    <source>
        <strain evidence="2">GVMAG-M-3300023179-116</strain>
    </source>
</reference>
<keyword evidence="1" id="KW-0812">Transmembrane</keyword>
<evidence type="ECO:0000313" key="2">
    <source>
        <dbReference type="EMBL" id="QHT23617.1"/>
    </source>
</evidence>
<dbReference type="AlphaFoldDB" id="A0A6C0E363"/>
<proteinExistence type="predicted"/>
<accession>A0A6C0E363</accession>
<feature type="transmembrane region" description="Helical" evidence="1">
    <location>
        <begin position="14"/>
        <end position="35"/>
    </location>
</feature>
<protein>
    <submittedName>
        <fullName evidence="2">Uncharacterized protein</fullName>
    </submittedName>
</protein>
<keyword evidence="1" id="KW-1133">Transmembrane helix</keyword>
<dbReference type="EMBL" id="MN739733">
    <property type="protein sequence ID" value="QHT23617.1"/>
    <property type="molecule type" value="Genomic_DNA"/>
</dbReference>
<organism evidence="2">
    <name type="scientific">viral metagenome</name>
    <dbReference type="NCBI Taxonomy" id="1070528"/>
    <lineage>
        <taxon>unclassified sequences</taxon>
        <taxon>metagenomes</taxon>
        <taxon>organismal metagenomes</taxon>
    </lineage>
</organism>
<name>A0A6C0E363_9ZZZZ</name>
<evidence type="ECO:0000256" key="1">
    <source>
        <dbReference type="SAM" id="Phobius"/>
    </source>
</evidence>